<name>A0A0A9ARC4_ARUDO</name>
<proteinExistence type="predicted"/>
<sequence length="112" mass="12132">MDRAPPLGSAAAISRAIRSCGDSLSVDPETMAMDSLGSTTTTERPGSALGSCGARWWRPSRCASSTAASGGRGCSSSSSHLRRRLWTWSRFATCPRWCWFPCSRYVLLLPFP</sequence>
<reference evidence="1" key="1">
    <citation type="submission" date="2014-09" db="EMBL/GenBank/DDBJ databases">
        <authorList>
            <person name="Magalhaes I.L.F."/>
            <person name="Oliveira U."/>
            <person name="Santos F.R."/>
            <person name="Vidigal T.H.D.A."/>
            <person name="Brescovit A.D."/>
            <person name="Santos A.J."/>
        </authorList>
    </citation>
    <scope>NUCLEOTIDE SEQUENCE</scope>
    <source>
        <tissue evidence="1">Shoot tissue taken approximately 20 cm above the soil surface</tissue>
    </source>
</reference>
<accession>A0A0A9ARC4</accession>
<evidence type="ECO:0000313" key="1">
    <source>
        <dbReference type="EMBL" id="JAD51475.1"/>
    </source>
</evidence>
<dbReference type="AlphaFoldDB" id="A0A0A9ARC4"/>
<protein>
    <submittedName>
        <fullName evidence="1">Uncharacterized protein</fullName>
    </submittedName>
</protein>
<reference evidence="1" key="2">
    <citation type="journal article" date="2015" name="Data Brief">
        <title>Shoot transcriptome of the giant reed, Arundo donax.</title>
        <authorList>
            <person name="Barrero R.A."/>
            <person name="Guerrero F.D."/>
            <person name="Moolhuijzen P."/>
            <person name="Goolsby J.A."/>
            <person name="Tidwell J."/>
            <person name="Bellgard S.E."/>
            <person name="Bellgard M.I."/>
        </authorList>
    </citation>
    <scope>NUCLEOTIDE SEQUENCE</scope>
    <source>
        <tissue evidence="1">Shoot tissue taken approximately 20 cm above the soil surface</tissue>
    </source>
</reference>
<organism evidence="1">
    <name type="scientific">Arundo donax</name>
    <name type="common">Giant reed</name>
    <name type="synonym">Donax arundinaceus</name>
    <dbReference type="NCBI Taxonomy" id="35708"/>
    <lineage>
        <taxon>Eukaryota</taxon>
        <taxon>Viridiplantae</taxon>
        <taxon>Streptophyta</taxon>
        <taxon>Embryophyta</taxon>
        <taxon>Tracheophyta</taxon>
        <taxon>Spermatophyta</taxon>
        <taxon>Magnoliopsida</taxon>
        <taxon>Liliopsida</taxon>
        <taxon>Poales</taxon>
        <taxon>Poaceae</taxon>
        <taxon>PACMAD clade</taxon>
        <taxon>Arundinoideae</taxon>
        <taxon>Arundineae</taxon>
        <taxon>Arundo</taxon>
    </lineage>
</organism>
<dbReference type="EMBL" id="GBRH01246420">
    <property type="protein sequence ID" value="JAD51475.1"/>
    <property type="molecule type" value="Transcribed_RNA"/>
</dbReference>